<accession>A0AAU9AKF8</accession>
<reference evidence="2 3" key="1">
    <citation type="journal article" date="2017" name="DNA Res.">
        <title>Complete genome sequence and expression profile of the commercial lytic enzyme producer Lysobacter enzymogenes M497-1.</title>
        <authorList>
            <person name="Takami H."/>
            <person name="Toyoda A."/>
            <person name="Uchiyama I."/>
            <person name="Itoh T."/>
            <person name="Takaki Y."/>
            <person name="Arai W."/>
            <person name="Nishi S."/>
            <person name="Kawai M."/>
            <person name="Shinya K."/>
            <person name="Ikeda H."/>
        </authorList>
    </citation>
    <scope>NUCLEOTIDE SEQUENCE [LARGE SCALE GENOMIC DNA]</scope>
    <source>
        <strain evidence="2 3">M497-1</strain>
    </source>
</reference>
<feature type="region of interest" description="Disordered" evidence="1">
    <location>
        <begin position="37"/>
        <end position="59"/>
    </location>
</feature>
<dbReference type="Proteomes" id="UP000218824">
    <property type="component" value="Chromosome"/>
</dbReference>
<sequence length="59" mass="6538">MVSQRSHYLGRSLQQKKKPAQAGFFFASDGSASICRRSRADGREERGDSVARLPIRGLT</sequence>
<evidence type="ECO:0000313" key="3">
    <source>
        <dbReference type="Proteomes" id="UP000218824"/>
    </source>
</evidence>
<dbReference type="EMBL" id="AP014940">
    <property type="protein sequence ID" value="BAV98372.1"/>
    <property type="molecule type" value="Genomic_DNA"/>
</dbReference>
<evidence type="ECO:0000256" key="1">
    <source>
        <dbReference type="SAM" id="MobiDB-lite"/>
    </source>
</evidence>
<name>A0AAU9AKF8_LYSEN</name>
<evidence type="ECO:0000313" key="2">
    <source>
        <dbReference type="EMBL" id="BAV98372.1"/>
    </source>
</evidence>
<gene>
    <name evidence="2" type="ORF">LEN_2885</name>
</gene>
<proteinExistence type="predicted"/>
<feature type="compositionally biased region" description="Basic and acidic residues" evidence="1">
    <location>
        <begin position="38"/>
        <end position="49"/>
    </location>
</feature>
<dbReference type="AlphaFoldDB" id="A0AAU9AKF8"/>
<protein>
    <submittedName>
        <fullName evidence="2">Uncharacterized protein</fullName>
    </submittedName>
</protein>
<dbReference type="KEGG" id="lem:LEN_2885"/>
<organism evidence="2 3">
    <name type="scientific">Lysobacter enzymogenes</name>
    <dbReference type="NCBI Taxonomy" id="69"/>
    <lineage>
        <taxon>Bacteria</taxon>
        <taxon>Pseudomonadati</taxon>
        <taxon>Pseudomonadota</taxon>
        <taxon>Gammaproteobacteria</taxon>
        <taxon>Lysobacterales</taxon>
        <taxon>Lysobacteraceae</taxon>
        <taxon>Lysobacter</taxon>
    </lineage>
</organism>